<dbReference type="PANTHER" id="PTHR42884:SF14">
    <property type="entry name" value="NEUROENDOCRINE CONVERTASE 1"/>
    <property type="match status" value="1"/>
</dbReference>
<evidence type="ECO:0000256" key="14">
    <source>
        <dbReference type="SAM" id="SignalP"/>
    </source>
</evidence>
<proteinExistence type="inferred from homology"/>
<comment type="subcellular location">
    <subcellularLocation>
        <location evidence="1">Cell membrane</location>
        <topology evidence="1">Single-pass membrane protein</topology>
    </subcellularLocation>
</comment>
<organism evidence="16 17">
    <name type="scientific">Mycobacterium simulans</name>
    <dbReference type="NCBI Taxonomy" id="627089"/>
    <lineage>
        <taxon>Bacteria</taxon>
        <taxon>Bacillati</taxon>
        <taxon>Actinomycetota</taxon>
        <taxon>Actinomycetes</taxon>
        <taxon>Mycobacteriales</taxon>
        <taxon>Mycobacteriaceae</taxon>
        <taxon>Mycobacterium</taxon>
    </lineage>
</organism>
<evidence type="ECO:0000256" key="10">
    <source>
        <dbReference type="ARBA" id="ARBA00023136"/>
    </source>
</evidence>
<keyword evidence="10 13" id="KW-0472">Membrane</keyword>
<evidence type="ECO:0000256" key="12">
    <source>
        <dbReference type="SAM" id="MobiDB-lite"/>
    </source>
</evidence>
<reference evidence="16 17" key="1">
    <citation type="submission" date="2017-10" db="EMBL/GenBank/DDBJ databases">
        <authorList>
            <consortium name="Urmite Genomes"/>
        </authorList>
    </citation>
    <scope>NUCLEOTIDE SEQUENCE [LARGE SCALE GENOMIC DNA]</scope>
    <source>
        <strain evidence="16 17">FB-527</strain>
    </source>
</reference>
<dbReference type="InterPro" id="IPR000209">
    <property type="entry name" value="Peptidase_S8/S53_dom"/>
</dbReference>
<keyword evidence="8 11" id="KW-0720">Serine protease</keyword>
<keyword evidence="17" id="KW-1185">Reference proteome</keyword>
<dbReference type="InterPro" id="IPR023827">
    <property type="entry name" value="Peptidase_S8_Asp-AS"/>
</dbReference>
<evidence type="ECO:0000256" key="2">
    <source>
        <dbReference type="ARBA" id="ARBA00011073"/>
    </source>
</evidence>
<accession>A0A7Z7IPX5</accession>
<evidence type="ECO:0000256" key="6">
    <source>
        <dbReference type="ARBA" id="ARBA00022729"/>
    </source>
</evidence>
<evidence type="ECO:0000256" key="9">
    <source>
        <dbReference type="ARBA" id="ARBA00022989"/>
    </source>
</evidence>
<dbReference type="GO" id="GO:0016485">
    <property type="term" value="P:protein processing"/>
    <property type="evidence" value="ECO:0007669"/>
    <property type="project" value="TreeGrafter"/>
</dbReference>
<comment type="caution">
    <text evidence="16">The sequence shown here is derived from an EMBL/GenBank/DDBJ whole genome shotgun (WGS) entry which is preliminary data.</text>
</comment>
<evidence type="ECO:0000256" key="11">
    <source>
        <dbReference type="PROSITE-ProRule" id="PRU01240"/>
    </source>
</evidence>
<dbReference type="InterPro" id="IPR036852">
    <property type="entry name" value="Peptidase_S8/S53_dom_sf"/>
</dbReference>
<name>A0A7Z7IPX5_9MYCO</name>
<keyword evidence="9 13" id="KW-1133">Transmembrane helix</keyword>
<feature type="transmembrane region" description="Helical" evidence="13">
    <location>
        <begin position="449"/>
        <end position="472"/>
    </location>
</feature>
<dbReference type="GO" id="GO:0004252">
    <property type="term" value="F:serine-type endopeptidase activity"/>
    <property type="evidence" value="ECO:0007669"/>
    <property type="project" value="UniProtKB-UniRule"/>
</dbReference>
<evidence type="ECO:0000313" key="17">
    <source>
        <dbReference type="Proteomes" id="UP000554965"/>
    </source>
</evidence>
<dbReference type="EMBL" id="OCTY01000002">
    <property type="protein sequence ID" value="SOJ57633.1"/>
    <property type="molecule type" value="Genomic_DNA"/>
</dbReference>
<dbReference type="PROSITE" id="PS51892">
    <property type="entry name" value="SUBTILASE"/>
    <property type="match status" value="1"/>
</dbReference>
<evidence type="ECO:0000256" key="5">
    <source>
        <dbReference type="ARBA" id="ARBA00022692"/>
    </source>
</evidence>
<evidence type="ECO:0000313" key="16">
    <source>
        <dbReference type="EMBL" id="SOJ57633.1"/>
    </source>
</evidence>
<keyword evidence="6 14" id="KW-0732">Signal</keyword>
<dbReference type="EC" id="3.4.21.-" evidence="16"/>
<evidence type="ECO:0000256" key="1">
    <source>
        <dbReference type="ARBA" id="ARBA00004162"/>
    </source>
</evidence>
<dbReference type="PRINTS" id="PR00723">
    <property type="entry name" value="SUBTILISIN"/>
</dbReference>
<evidence type="ECO:0000256" key="4">
    <source>
        <dbReference type="ARBA" id="ARBA00022670"/>
    </source>
</evidence>
<feature type="active site" description="Charge relay system" evidence="11">
    <location>
        <position position="134"/>
    </location>
</feature>
<dbReference type="PROSITE" id="PS00136">
    <property type="entry name" value="SUBTILASE_ASP"/>
    <property type="match status" value="1"/>
</dbReference>
<dbReference type="PROSITE" id="PS00137">
    <property type="entry name" value="SUBTILASE_HIS"/>
    <property type="match status" value="1"/>
</dbReference>
<dbReference type="Pfam" id="PF00082">
    <property type="entry name" value="Peptidase_S8"/>
    <property type="match status" value="1"/>
</dbReference>
<dbReference type="SUPFAM" id="SSF52743">
    <property type="entry name" value="Subtilisin-like"/>
    <property type="match status" value="1"/>
</dbReference>
<dbReference type="AlphaFoldDB" id="A0A7Z7IPX5"/>
<evidence type="ECO:0000259" key="15">
    <source>
        <dbReference type="Pfam" id="PF00082"/>
    </source>
</evidence>
<dbReference type="PANTHER" id="PTHR42884">
    <property type="entry name" value="PROPROTEIN CONVERTASE SUBTILISIN/KEXIN-RELATED"/>
    <property type="match status" value="1"/>
</dbReference>
<evidence type="ECO:0000256" key="13">
    <source>
        <dbReference type="SAM" id="Phobius"/>
    </source>
</evidence>
<keyword evidence="4 11" id="KW-0645">Protease</keyword>
<dbReference type="GO" id="GO:0005886">
    <property type="term" value="C:plasma membrane"/>
    <property type="evidence" value="ECO:0007669"/>
    <property type="project" value="UniProtKB-SubCell"/>
</dbReference>
<dbReference type="Proteomes" id="UP000554965">
    <property type="component" value="Unassembled WGS sequence"/>
</dbReference>
<comment type="similarity">
    <text evidence="2 11">Belongs to the peptidase S8 family.</text>
</comment>
<dbReference type="InterPro" id="IPR015500">
    <property type="entry name" value="Peptidase_S8_subtilisin-rel"/>
</dbReference>
<dbReference type="InterPro" id="IPR023834">
    <property type="entry name" value="T7SS_pept_S8A_mycosin"/>
</dbReference>
<feature type="chain" id="PRO_5031452532" evidence="14">
    <location>
        <begin position="33"/>
        <end position="478"/>
    </location>
</feature>
<keyword evidence="3" id="KW-1003">Cell membrane</keyword>
<feature type="signal peptide" evidence="14">
    <location>
        <begin position="1"/>
        <end position="32"/>
    </location>
</feature>
<sequence length="478" mass="48486">MTAQFGGKWRGIVVVALVSVLVGASASVPAQAVGHPPVPDISAAPKDGLPSPDVPMRQDILCTGGGVLPNSDLSQPPPTSTALRLKQAHQFSTGANVVVAVIDTGVQPHSRLPGVLPGGDYIADRDGLSDCDGHGTIVAGLIGAAPSERDGFVGVAPDAKILAIRQTSQAFVPEPADVEHESDSRSSRVAIDVRSLARAIVHAADLGARVIDISLAICTSSSETGDQSMLGAALKYAVNIKDVLVVAAAGDTTEGSGGGSGVSSNCRSNPEAEHSTPQDPRNWARADTVSSPSWFDEFVMSVGSTLPDGSVVGSSMAGPWVSVAAPGYGIVSLSSSDSNSLINAMPGRDRNLVPIFGSSCASAFVSGTAALLRSRFPELSAREVATRIIATAHPPAGGKVNNQIGHGVIDPVAALTYTVPTEDTPAVGIHPKALAIPPAAATDDARPKFVAAIAAGSILALAAAVWAISLFVGGSRRL</sequence>
<evidence type="ECO:0000256" key="8">
    <source>
        <dbReference type="ARBA" id="ARBA00022825"/>
    </source>
</evidence>
<keyword evidence="5 13" id="KW-0812">Transmembrane</keyword>
<evidence type="ECO:0000256" key="7">
    <source>
        <dbReference type="ARBA" id="ARBA00022801"/>
    </source>
</evidence>
<feature type="active site" description="Charge relay system" evidence="11">
    <location>
        <position position="359"/>
    </location>
</feature>
<dbReference type="Gene3D" id="3.40.50.200">
    <property type="entry name" value="Peptidase S8/S53 domain"/>
    <property type="match status" value="1"/>
</dbReference>
<feature type="region of interest" description="Disordered" evidence="12">
    <location>
        <begin position="253"/>
        <end position="286"/>
    </location>
</feature>
<feature type="active site" description="Charge relay system" evidence="11">
    <location>
        <position position="103"/>
    </location>
</feature>
<feature type="domain" description="Peptidase S8/S53" evidence="15">
    <location>
        <begin position="94"/>
        <end position="407"/>
    </location>
</feature>
<gene>
    <name evidence="16" type="primary">mycP3_2</name>
    <name evidence="16" type="ORF">MSIMFB_05110</name>
</gene>
<evidence type="ECO:0000256" key="3">
    <source>
        <dbReference type="ARBA" id="ARBA00022475"/>
    </source>
</evidence>
<dbReference type="NCBIfam" id="TIGR03921">
    <property type="entry name" value="T7SS_mycosin"/>
    <property type="match status" value="1"/>
</dbReference>
<dbReference type="InterPro" id="IPR022398">
    <property type="entry name" value="Peptidase_S8_His-AS"/>
</dbReference>
<keyword evidence="7 11" id="KW-0378">Hydrolase</keyword>
<protein>
    <submittedName>
        <fullName evidence="16">Mycosin-3</fullName>
        <ecNumber evidence="16">3.4.21.-</ecNumber>
    </submittedName>
</protein>